<dbReference type="PROSITE" id="PS00061">
    <property type="entry name" value="ADH_SHORT"/>
    <property type="match status" value="1"/>
</dbReference>
<dbReference type="GO" id="GO:0006633">
    <property type="term" value="P:fatty acid biosynthetic process"/>
    <property type="evidence" value="ECO:0007669"/>
    <property type="project" value="UniProtKB-UniPathway"/>
</dbReference>
<keyword evidence="8" id="KW-0443">Lipid metabolism</keyword>
<dbReference type="InterPro" id="IPR002347">
    <property type="entry name" value="SDR_fam"/>
</dbReference>
<keyword evidence="4 8" id="KW-0560">Oxidoreductase</keyword>
<sequence>MPVLQYLRRWASMQMSSVTLHATAPAGAMSGQKLHSPGAKAMFTARAFRAPKLPTMPHVRAAATQAVDAPAKTAQQELEGGVTVVTGSSRGIGRAIALRLGAAGGRVVVNYAASSAAAEDVAHQIEGLGGSAIVVKGDLAKAADAQALIQAAVSEWGTIDALVNNAGITRDTLMLRMKPEQWQAVIDVNLSGVFYATQAATKVMAKKRKGRIVNISSVVGLTGNAGQVNYAAAKAGLIGMTRSVAREFAGRGLLVNAIAPGFIESEMTGVLSSEVEAAILAKIPLGTYGKPEEVAGLVKFLLTDPAAGYITGQVISIDGGMSMQ</sequence>
<dbReference type="AlphaFoldDB" id="A0A1D2A576"/>
<evidence type="ECO:0000259" key="9">
    <source>
        <dbReference type="SMART" id="SM00822"/>
    </source>
</evidence>
<dbReference type="PANTHER" id="PTHR42879:SF2">
    <property type="entry name" value="3-OXOACYL-[ACYL-CARRIER-PROTEIN] REDUCTASE FABG"/>
    <property type="match status" value="1"/>
</dbReference>
<dbReference type="PRINTS" id="PR00081">
    <property type="entry name" value="GDHRDH"/>
</dbReference>
<feature type="domain" description="Ketoreductase" evidence="9">
    <location>
        <begin position="81"/>
        <end position="261"/>
    </location>
</feature>
<comment type="similarity">
    <text evidence="2 8">Belongs to the short-chain dehydrogenases/reductases (SDR) family.</text>
</comment>
<evidence type="ECO:0000256" key="7">
    <source>
        <dbReference type="PIRSR" id="PIRSR611284-2"/>
    </source>
</evidence>
<dbReference type="FunFam" id="3.40.50.720:FF:000173">
    <property type="entry name" value="3-oxoacyl-[acyl-carrier protein] reductase"/>
    <property type="match status" value="1"/>
</dbReference>
<accession>A0A1D2A576</accession>
<evidence type="ECO:0000256" key="5">
    <source>
        <dbReference type="ARBA" id="ARBA00048508"/>
    </source>
</evidence>
<dbReference type="PRINTS" id="PR00080">
    <property type="entry name" value="SDRFAMILY"/>
</dbReference>
<dbReference type="SMART" id="SM00822">
    <property type="entry name" value="PKS_KR"/>
    <property type="match status" value="1"/>
</dbReference>
<feature type="binding site" evidence="7">
    <location>
        <begin position="87"/>
        <end position="90"/>
    </location>
    <ligand>
        <name>NADP(+)</name>
        <dbReference type="ChEBI" id="CHEBI:58349"/>
    </ligand>
</feature>
<dbReference type="CDD" id="cd05333">
    <property type="entry name" value="BKR_SDR_c"/>
    <property type="match status" value="1"/>
</dbReference>
<keyword evidence="7 8" id="KW-0521">NADP</keyword>
<feature type="active site" description="Proton acceptor" evidence="6">
    <location>
        <position position="230"/>
    </location>
</feature>
<evidence type="ECO:0000256" key="6">
    <source>
        <dbReference type="PIRSR" id="PIRSR611284-1"/>
    </source>
</evidence>
<dbReference type="NCBIfam" id="NF009466">
    <property type="entry name" value="PRK12826.1-2"/>
    <property type="match status" value="1"/>
</dbReference>
<dbReference type="InterPro" id="IPR036291">
    <property type="entry name" value="NAD(P)-bd_dom_sf"/>
</dbReference>
<evidence type="ECO:0000256" key="3">
    <source>
        <dbReference type="ARBA" id="ARBA00012948"/>
    </source>
</evidence>
<dbReference type="GO" id="GO:0004316">
    <property type="term" value="F:3-oxoacyl-[acyl-carrier-protein] reductase (NADPH) activity"/>
    <property type="evidence" value="ECO:0007669"/>
    <property type="project" value="UniProtKB-UniRule"/>
</dbReference>
<evidence type="ECO:0000256" key="4">
    <source>
        <dbReference type="ARBA" id="ARBA00023002"/>
    </source>
</evidence>
<evidence type="ECO:0000313" key="10">
    <source>
        <dbReference type="EMBL" id="JAT74125.1"/>
    </source>
</evidence>
<comment type="subunit">
    <text evidence="8">Homotetramer.</text>
</comment>
<dbReference type="PANTHER" id="PTHR42879">
    <property type="entry name" value="3-OXOACYL-(ACYL-CARRIER-PROTEIN) REDUCTASE"/>
    <property type="match status" value="1"/>
</dbReference>
<dbReference type="Gene3D" id="3.40.50.720">
    <property type="entry name" value="NAD(P)-binding Rossmann-like Domain"/>
    <property type="match status" value="1"/>
</dbReference>
<dbReference type="InterPro" id="IPR057326">
    <property type="entry name" value="KR_dom"/>
</dbReference>
<dbReference type="InterPro" id="IPR011284">
    <property type="entry name" value="3oxo_ACP_reduc"/>
</dbReference>
<dbReference type="GO" id="GO:0009507">
    <property type="term" value="C:chloroplast"/>
    <property type="evidence" value="ECO:0007669"/>
    <property type="project" value="UniProtKB-SubCell"/>
</dbReference>
<gene>
    <name evidence="10" type="ORF">g.86498</name>
</gene>
<comment type="catalytic activity">
    <reaction evidence="5 8">
        <text>a (3R)-hydroxyacyl-[ACP] + NADP(+) = a 3-oxoacyl-[ACP] + NADPH + H(+)</text>
        <dbReference type="Rhea" id="RHEA:17397"/>
        <dbReference type="Rhea" id="RHEA-COMP:9916"/>
        <dbReference type="Rhea" id="RHEA-COMP:9945"/>
        <dbReference type="ChEBI" id="CHEBI:15378"/>
        <dbReference type="ChEBI" id="CHEBI:57783"/>
        <dbReference type="ChEBI" id="CHEBI:58349"/>
        <dbReference type="ChEBI" id="CHEBI:78776"/>
        <dbReference type="ChEBI" id="CHEBI:78827"/>
        <dbReference type="EC" id="1.1.1.100"/>
    </reaction>
</comment>
<evidence type="ECO:0000256" key="2">
    <source>
        <dbReference type="ARBA" id="ARBA00006484"/>
    </source>
</evidence>
<dbReference type="GO" id="GO:0051287">
    <property type="term" value="F:NAD binding"/>
    <property type="evidence" value="ECO:0007669"/>
    <property type="project" value="UniProtKB-UniRule"/>
</dbReference>
<dbReference type="EC" id="1.1.1.100" evidence="3 8"/>
<name>A0A1D2A576_AUXPR</name>
<keyword evidence="8" id="KW-0275">Fatty acid biosynthesis</keyword>
<dbReference type="NCBIfam" id="TIGR01830">
    <property type="entry name" value="3oxo_ACP_reduc"/>
    <property type="match status" value="1"/>
</dbReference>
<comment type="subcellular location">
    <subcellularLocation>
        <location evidence="8">Plastid</location>
        <location evidence="8">Chloroplast</location>
    </subcellularLocation>
    <subcellularLocation>
        <location evidence="8">Plastid</location>
    </subcellularLocation>
    <text evidence="8">And non-photosynthetic plastids.</text>
</comment>
<dbReference type="SUPFAM" id="SSF51735">
    <property type="entry name" value="NAD(P)-binding Rossmann-fold domains"/>
    <property type="match status" value="1"/>
</dbReference>
<feature type="binding site" evidence="7">
    <location>
        <position position="263"/>
    </location>
    <ligand>
        <name>NADP(+)</name>
        <dbReference type="ChEBI" id="CHEBI:58349"/>
    </ligand>
</feature>
<protein>
    <recommendedName>
        <fullName evidence="3 8">3-oxoacyl-[acyl-carrier-protein] reductase</fullName>
        <ecNumber evidence="3 8">1.1.1.100</ecNumber>
    </recommendedName>
</protein>
<dbReference type="UniPathway" id="UPA00094"/>
<feature type="binding site" evidence="7">
    <location>
        <begin position="230"/>
        <end position="234"/>
    </location>
    <ligand>
        <name>NADP(+)</name>
        <dbReference type="ChEBI" id="CHEBI:58349"/>
    </ligand>
</feature>
<keyword evidence="8" id="KW-0444">Lipid biosynthesis</keyword>
<evidence type="ECO:0000256" key="1">
    <source>
        <dbReference type="ARBA" id="ARBA00005194"/>
    </source>
</evidence>
<organism evidence="10">
    <name type="scientific">Auxenochlorella protothecoides</name>
    <name type="common">Green microalga</name>
    <name type="synonym">Chlorella protothecoides</name>
    <dbReference type="NCBI Taxonomy" id="3075"/>
    <lineage>
        <taxon>Eukaryota</taxon>
        <taxon>Viridiplantae</taxon>
        <taxon>Chlorophyta</taxon>
        <taxon>core chlorophytes</taxon>
        <taxon>Trebouxiophyceae</taxon>
        <taxon>Chlorellales</taxon>
        <taxon>Chlorellaceae</taxon>
        <taxon>Auxenochlorella</taxon>
    </lineage>
</organism>
<keyword evidence="8" id="KW-0276">Fatty acid metabolism</keyword>
<dbReference type="InterPro" id="IPR050259">
    <property type="entry name" value="SDR"/>
</dbReference>
<dbReference type="Pfam" id="PF13561">
    <property type="entry name" value="adh_short_C2"/>
    <property type="match status" value="1"/>
</dbReference>
<evidence type="ECO:0000256" key="8">
    <source>
        <dbReference type="RuleBase" id="RU366074"/>
    </source>
</evidence>
<feature type="binding site" evidence="7">
    <location>
        <position position="165"/>
    </location>
    <ligand>
        <name>NADP(+)</name>
        <dbReference type="ChEBI" id="CHEBI:58349"/>
    </ligand>
</feature>
<proteinExistence type="inferred from homology"/>
<reference evidence="10" key="1">
    <citation type="submission" date="2015-08" db="EMBL/GenBank/DDBJ databases">
        <authorList>
            <person name="Babu N.S."/>
            <person name="Beckwith C.J."/>
            <person name="Beseler K.G."/>
            <person name="Brison A."/>
            <person name="Carone J.V."/>
            <person name="Caskin T.P."/>
            <person name="Diamond M."/>
            <person name="Durham M.E."/>
            <person name="Foxe J.M."/>
            <person name="Go M."/>
            <person name="Henderson B.A."/>
            <person name="Jones I.B."/>
            <person name="McGettigan J.A."/>
            <person name="Micheletti S.J."/>
            <person name="Nasrallah M.E."/>
            <person name="Ortiz D."/>
            <person name="Piller C.R."/>
            <person name="Privatt S.R."/>
            <person name="Schneider S.L."/>
            <person name="Sharp S."/>
            <person name="Smith T.C."/>
            <person name="Stanton J.D."/>
            <person name="Ullery H.E."/>
            <person name="Wilson R.J."/>
            <person name="Serrano M.G."/>
            <person name="Buck G."/>
            <person name="Lee V."/>
            <person name="Wang Y."/>
            <person name="Carvalho R."/>
            <person name="Voegtly L."/>
            <person name="Shi R."/>
            <person name="Duckworth R."/>
            <person name="Johnson A."/>
            <person name="Loviza R."/>
            <person name="Walstead R."/>
            <person name="Shah Z."/>
            <person name="Kiflezghi M."/>
            <person name="Wade K."/>
            <person name="Ball S.L."/>
            <person name="Bradley K.W."/>
            <person name="Asai D.J."/>
            <person name="Bowman C.A."/>
            <person name="Russell D.A."/>
            <person name="Pope W.H."/>
            <person name="Jacobs-Sera D."/>
            <person name="Hendrix R.W."/>
            <person name="Hatfull G.F."/>
        </authorList>
    </citation>
    <scope>NUCLEOTIDE SEQUENCE</scope>
</reference>
<dbReference type="InterPro" id="IPR020904">
    <property type="entry name" value="Sc_DH/Rdtase_CS"/>
</dbReference>
<dbReference type="EMBL" id="GDKF01004497">
    <property type="protein sequence ID" value="JAT74125.1"/>
    <property type="molecule type" value="Transcribed_RNA"/>
</dbReference>
<comment type="pathway">
    <text evidence="1 8">Lipid metabolism; fatty acid biosynthesis.</text>
</comment>